<evidence type="ECO:0000313" key="3">
    <source>
        <dbReference type="EMBL" id="KAJ1219083.1"/>
    </source>
</evidence>
<dbReference type="EMBL" id="JANPWB010000001">
    <property type="protein sequence ID" value="KAJ1219083.1"/>
    <property type="molecule type" value="Genomic_DNA"/>
</dbReference>
<dbReference type="AlphaFoldDB" id="A0AAV7W4W2"/>
<accession>A0AAV7W4W2</accession>
<sequence length="71" mass="7965">MDGRAHTLLTRSLVVVRARARLQLTVRESLQPCKRKTEGTPKARAGSAVAPAVRTPRRQNYVVIQERDEAK</sequence>
<keyword evidence="4" id="KW-1185">Reference proteome</keyword>
<evidence type="ECO:0000256" key="1">
    <source>
        <dbReference type="SAM" id="MobiDB-lite"/>
    </source>
</evidence>
<comment type="caution">
    <text evidence="2">The sequence shown here is derived from an EMBL/GenBank/DDBJ whole genome shotgun (WGS) entry which is preliminary data.</text>
</comment>
<evidence type="ECO:0000313" key="2">
    <source>
        <dbReference type="EMBL" id="KAJ1208543.1"/>
    </source>
</evidence>
<dbReference type="Proteomes" id="UP001066276">
    <property type="component" value="Chromosome 1_1"/>
</dbReference>
<protein>
    <submittedName>
        <fullName evidence="2">Uncharacterized protein</fullName>
    </submittedName>
</protein>
<reference evidence="2" key="1">
    <citation type="journal article" date="2022" name="bioRxiv">
        <title>Sequencing and chromosome-scale assembly of the giantPleurodeles waltlgenome.</title>
        <authorList>
            <person name="Brown T."/>
            <person name="Elewa A."/>
            <person name="Iarovenko S."/>
            <person name="Subramanian E."/>
            <person name="Araus A.J."/>
            <person name="Petzold A."/>
            <person name="Susuki M."/>
            <person name="Suzuki K.-i.T."/>
            <person name="Hayashi T."/>
            <person name="Toyoda A."/>
            <person name="Oliveira C."/>
            <person name="Osipova E."/>
            <person name="Leigh N.D."/>
            <person name="Simon A."/>
            <person name="Yun M.H."/>
        </authorList>
    </citation>
    <scope>NUCLEOTIDE SEQUENCE</scope>
    <source>
        <strain evidence="2">20211129_DDA</strain>
        <tissue evidence="2">Liver</tissue>
    </source>
</reference>
<dbReference type="EMBL" id="JANPWB010000002">
    <property type="protein sequence ID" value="KAJ1208543.1"/>
    <property type="molecule type" value="Genomic_DNA"/>
</dbReference>
<organism evidence="2 4">
    <name type="scientific">Pleurodeles waltl</name>
    <name type="common">Iberian ribbed newt</name>
    <dbReference type="NCBI Taxonomy" id="8319"/>
    <lineage>
        <taxon>Eukaryota</taxon>
        <taxon>Metazoa</taxon>
        <taxon>Chordata</taxon>
        <taxon>Craniata</taxon>
        <taxon>Vertebrata</taxon>
        <taxon>Euteleostomi</taxon>
        <taxon>Amphibia</taxon>
        <taxon>Batrachia</taxon>
        <taxon>Caudata</taxon>
        <taxon>Salamandroidea</taxon>
        <taxon>Salamandridae</taxon>
        <taxon>Pleurodelinae</taxon>
        <taxon>Pleurodeles</taxon>
    </lineage>
</organism>
<gene>
    <name evidence="2" type="ORF">NDU88_003927</name>
    <name evidence="3" type="ORF">NDU88_006654</name>
</gene>
<evidence type="ECO:0000313" key="4">
    <source>
        <dbReference type="Proteomes" id="UP001066276"/>
    </source>
</evidence>
<feature type="region of interest" description="Disordered" evidence="1">
    <location>
        <begin position="33"/>
        <end position="54"/>
    </location>
</feature>
<name>A0AAV7W4W2_PLEWA</name>
<dbReference type="Proteomes" id="UP001066276">
    <property type="component" value="Chromosome 1_2"/>
</dbReference>
<proteinExistence type="predicted"/>